<dbReference type="Proteomes" id="UP000002358">
    <property type="component" value="Chromosome 2"/>
</dbReference>
<dbReference type="InParanoid" id="A0A7M7Q5F3"/>
<dbReference type="AlphaFoldDB" id="A0A7M7Q5F3"/>
<keyword evidence="1" id="KW-0175">Coiled coil</keyword>
<dbReference type="OrthoDB" id="536093at2759"/>
<evidence type="ECO:0000313" key="2">
    <source>
        <dbReference type="EnsemblMetazoa" id="XP_031780594"/>
    </source>
</evidence>
<evidence type="ECO:0000256" key="1">
    <source>
        <dbReference type="SAM" id="Coils"/>
    </source>
</evidence>
<dbReference type="KEGG" id="nvi:103316322"/>
<evidence type="ECO:0000313" key="3">
    <source>
        <dbReference type="Proteomes" id="UP000002358"/>
    </source>
</evidence>
<proteinExistence type="predicted"/>
<keyword evidence="3" id="KW-1185">Reference proteome</keyword>
<accession>A0A7M7Q5F3</accession>
<reference evidence="2" key="1">
    <citation type="submission" date="2021-01" db="UniProtKB">
        <authorList>
            <consortium name="EnsemblMetazoa"/>
        </authorList>
    </citation>
    <scope>IDENTIFICATION</scope>
</reference>
<dbReference type="SMR" id="A0A7M7Q5F3"/>
<dbReference type="GeneID" id="103316322"/>
<evidence type="ECO:0008006" key="4">
    <source>
        <dbReference type="Google" id="ProtNLM"/>
    </source>
</evidence>
<name>A0A7M7Q5F3_NASVI</name>
<feature type="coiled-coil region" evidence="1">
    <location>
        <begin position="156"/>
        <end position="237"/>
    </location>
</feature>
<sequence length="374" mass="44430">MNIREEIIDRMLRILKQFTRKLKIAIYLPIIIEQLKTKRPASYRNVKEFRKLYTLCTSAKLEANQQGEMESLLTNNESKQVATIQEEPADLESQCAVILQRLIDYEDDILSVAKDNIELILPSLVNTINRVELLEQIVDLQVRTTPKQLREREIGLRNADTLIAQTQEEIQTLRSSIEEETSKHEETIKKCQDEIAELNLLIDDRRRKHRAELERQMNRYETKLRGLRDDIIDEKHNLDLQLYANEGLMEQLIQADLEREKSLRNYCVKSERKRIAARCAYDRDLKKLNELKETLEMQLRVTKTHFEISKNEYDVQSVLFTNLKKQRELAMMQAFAEQLDNFEKNRAARIIQRTWRAYHERCISSKKRKKKKNK</sequence>
<protein>
    <recommendedName>
        <fullName evidence="4">Dynein regulatory complex protein 10</fullName>
    </recommendedName>
</protein>
<dbReference type="EnsemblMetazoa" id="XM_031924734">
    <property type="protein sequence ID" value="XP_031780594"/>
    <property type="gene ID" value="LOC103316322"/>
</dbReference>
<organism evidence="2 3">
    <name type="scientific">Nasonia vitripennis</name>
    <name type="common">Parasitic wasp</name>
    <dbReference type="NCBI Taxonomy" id="7425"/>
    <lineage>
        <taxon>Eukaryota</taxon>
        <taxon>Metazoa</taxon>
        <taxon>Ecdysozoa</taxon>
        <taxon>Arthropoda</taxon>
        <taxon>Hexapoda</taxon>
        <taxon>Insecta</taxon>
        <taxon>Pterygota</taxon>
        <taxon>Neoptera</taxon>
        <taxon>Endopterygota</taxon>
        <taxon>Hymenoptera</taxon>
        <taxon>Apocrita</taxon>
        <taxon>Proctotrupomorpha</taxon>
        <taxon>Chalcidoidea</taxon>
        <taxon>Pteromalidae</taxon>
        <taxon>Pteromalinae</taxon>
        <taxon>Nasonia</taxon>
    </lineage>
</organism>
<dbReference type="RefSeq" id="XP_031780594.1">
    <property type="nucleotide sequence ID" value="XM_031924734.2"/>
</dbReference>